<proteinExistence type="predicted"/>
<organism evidence="2 3">
    <name type="scientific">Sesamum angolense</name>
    <dbReference type="NCBI Taxonomy" id="2727404"/>
    <lineage>
        <taxon>Eukaryota</taxon>
        <taxon>Viridiplantae</taxon>
        <taxon>Streptophyta</taxon>
        <taxon>Embryophyta</taxon>
        <taxon>Tracheophyta</taxon>
        <taxon>Spermatophyta</taxon>
        <taxon>Magnoliopsida</taxon>
        <taxon>eudicotyledons</taxon>
        <taxon>Gunneridae</taxon>
        <taxon>Pentapetalae</taxon>
        <taxon>asterids</taxon>
        <taxon>lamiids</taxon>
        <taxon>Lamiales</taxon>
        <taxon>Pedaliaceae</taxon>
        <taxon>Sesamum</taxon>
    </lineage>
</organism>
<dbReference type="CDD" id="cd01647">
    <property type="entry name" value="RT_LTR"/>
    <property type="match status" value="1"/>
</dbReference>
<dbReference type="SUPFAM" id="SSF53098">
    <property type="entry name" value="Ribonuclease H-like"/>
    <property type="match status" value="1"/>
</dbReference>
<dbReference type="PANTHER" id="PTHR48475">
    <property type="entry name" value="RIBONUCLEASE H"/>
    <property type="match status" value="1"/>
</dbReference>
<name>A0AAE1X9Q2_9LAMI</name>
<dbReference type="Proteomes" id="UP001289374">
    <property type="component" value="Unassembled WGS sequence"/>
</dbReference>
<sequence length="316" mass="35806">MSFGLKNTGATYQRLVNNMFREQIGKNMEVYIDDMMVKSQKKENHKQDLQDCFGILKYFGMKLNPTKSTFGVRGGKFLGFMISQRGIEANPEKIKAILEMKPPRTIQEEAFEKLKEYLASPPLLTNPKDEETLYLYLATSQGAISAVLTREEGRDHQHVYYVSKTLQGAEEKYPPIEKLAFALVVTARRLRPYFQSHPIVVLTNHSLKRVLAEPNISGRMVKWAVELSEYGIEYHPRPAIKAQVLVDFVVEMTAEEGEHKQQWWKLFVDGSSTLQGSGAGVLLETPQGDKIQYALRFSFDASNNEAEYEALLAGGS</sequence>
<dbReference type="InterPro" id="IPR012337">
    <property type="entry name" value="RNaseH-like_sf"/>
</dbReference>
<dbReference type="Gene3D" id="3.30.420.10">
    <property type="entry name" value="Ribonuclease H-like superfamily/Ribonuclease H"/>
    <property type="match status" value="1"/>
</dbReference>
<accession>A0AAE1X9Q2</accession>
<dbReference type="EMBL" id="JACGWL010000002">
    <property type="protein sequence ID" value="KAK4407919.1"/>
    <property type="molecule type" value="Genomic_DNA"/>
</dbReference>
<dbReference type="Pfam" id="PF17919">
    <property type="entry name" value="RT_RNaseH_2"/>
    <property type="match status" value="1"/>
</dbReference>
<dbReference type="GO" id="GO:0003676">
    <property type="term" value="F:nucleic acid binding"/>
    <property type="evidence" value="ECO:0007669"/>
    <property type="project" value="InterPro"/>
</dbReference>
<evidence type="ECO:0000259" key="1">
    <source>
        <dbReference type="PROSITE" id="PS50878"/>
    </source>
</evidence>
<dbReference type="PROSITE" id="PS50878">
    <property type="entry name" value="RT_POL"/>
    <property type="match status" value="1"/>
</dbReference>
<dbReference type="Gene3D" id="3.30.70.270">
    <property type="match status" value="1"/>
</dbReference>
<gene>
    <name evidence="2" type="ORF">Sango_0372900</name>
</gene>
<dbReference type="AlphaFoldDB" id="A0AAE1X9Q2"/>
<dbReference type="InterPro" id="IPR036397">
    <property type="entry name" value="RNaseH_sf"/>
</dbReference>
<keyword evidence="3" id="KW-1185">Reference proteome</keyword>
<dbReference type="Gene3D" id="3.10.20.370">
    <property type="match status" value="1"/>
</dbReference>
<evidence type="ECO:0000313" key="2">
    <source>
        <dbReference type="EMBL" id="KAK4407919.1"/>
    </source>
</evidence>
<reference evidence="2" key="1">
    <citation type="submission" date="2020-06" db="EMBL/GenBank/DDBJ databases">
        <authorList>
            <person name="Li T."/>
            <person name="Hu X."/>
            <person name="Zhang T."/>
            <person name="Song X."/>
            <person name="Zhang H."/>
            <person name="Dai N."/>
            <person name="Sheng W."/>
            <person name="Hou X."/>
            <person name="Wei L."/>
        </authorList>
    </citation>
    <scope>NUCLEOTIDE SEQUENCE</scope>
    <source>
        <strain evidence="2">K16</strain>
        <tissue evidence="2">Leaf</tissue>
    </source>
</reference>
<comment type="caution">
    <text evidence="2">The sequence shown here is derived from an EMBL/GenBank/DDBJ whole genome shotgun (WGS) entry which is preliminary data.</text>
</comment>
<dbReference type="InterPro" id="IPR043128">
    <property type="entry name" value="Rev_trsase/Diguanyl_cyclase"/>
</dbReference>
<feature type="domain" description="Reverse transcriptase" evidence="1">
    <location>
        <begin position="1"/>
        <end position="82"/>
    </location>
</feature>
<dbReference type="InterPro" id="IPR041577">
    <property type="entry name" value="RT_RNaseH_2"/>
</dbReference>
<dbReference type="InterPro" id="IPR043502">
    <property type="entry name" value="DNA/RNA_pol_sf"/>
</dbReference>
<dbReference type="PANTHER" id="PTHR48475:SF2">
    <property type="entry name" value="RIBONUCLEASE H"/>
    <property type="match status" value="1"/>
</dbReference>
<dbReference type="Pfam" id="PF00078">
    <property type="entry name" value="RVT_1"/>
    <property type="match status" value="1"/>
</dbReference>
<reference evidence="2" key="2">
    <citation type="journal article" date="2024" name="Plant">
        <title>Genomic evolution and insights into agronomic trait innovations of Sesamum species.</title>
        <authorList>
            <person name="Miao H."/>
            <person name="Wang L."/>
            <person name="Qu L."/>
            <person name="Liu H."/>
            <person name="Sun Y."/>
            <person name="Le M."/>
            <person name="Wang Q."/>
            <person name="Wei S."/>
            <person name="Zheng Y."/>
            <person name="Lin W."/>
            <person name="Duan Y."/>
            <person name="Cao H."/>
            <person name="Xiong S."/>
            <person name="Wang X."/>
            <person name="Wei L."/>
            <person name="Li C."/>
            <person name="Ma Q."/>
            <person name="Ju M."/>
            <person name="Zhao R."/>
            <person name="Li G."/>
            <person name="Mu C."/>
            <person name="Tian Q."/>
            <person name="Mei H."/>
            <person name="Zhang T."/>
            <person name="Gao T."/>
            <person name="Zhang H."/>
        </authorList>
    </citation>
    <scope>NUCLEOTIDE SEQUENCE</scope>
    <source>
        <strain evidence="2">K16</strain>
    </source>
</reference>
<dbReference type="InterPro" id="IPR000477">
    <property type="entry name" value="RT_dom"/>
</dbReference>
<dbReference type="SUPFAM" id="SSF56672">
    <property type="entry name" value="DNA/RNA polymerases"/>
    <property type="match status" value="1"/>
</dbReference>
<evidence type="ECO:0000313" key="3">
    <source>
        <dbReference type="Proteomes" id="UP001289374"/>
    </source>
</evidence>
<protein>
    <submittedName>
        <fullName evidence="2">Retrovirus-related Pol polyprotein from transposon opus</fullName>
    </submittedName>
</protein>